<dbReference type="OrthoDB" id="9803993at2"/>
<dbReference type="InterPro" id="IPR052170">
    <property type="entry name" value="M29_Exopeptidase"/>
</dbReference>
<dbReference type="STRING" id="36849.OXPF_43350"/>
<comment type="caution">
    <text evidence="2">The sequence shown here is derived from an EMBL/GenBank/DDBJ whole genome shotgun (WGS) entry which is preliminary data.</text>
</comment>
<accession>A0A0P8W4U3</accession>
<reference evidence="2 3" key="1">
    <citation type="submission" date="2015-09" db="EMBL/GenBank/DDBJ databases">
        <title>Genome sequence of Oxobacter pfennigii DSM 3222.</title>
        <authorList>
            <person name="Poehlein A."/>
            <person name="Bengelsdorf F.R."/>
            <person name="Schiel-Bengelsdorf B."/>
            <person name="Duerre P."/>
            <person name="Daniel R."/>
        </authorList>
    </citation>
    <scope>NUCLEOTIDE SEQUENCE [LARGE SCALE GENOMIC DNA]</scope>
    <source>
        <strain evidence="2 3">DSM 3222</strain>
    </source>
</reference>
<dbReference type="Pfam" id="PF26233">
    <property type="entry name" value="NicX"/>
    <property type="match status" value="1"/>
</dbReference>
<evidence type="ECO:0000256" key="1">
    <source>
        <dbReference type="ARBA" id="ARBA00022723"/>
    </source>
</evidence>
<sequence length="348" mass="38179">MPKQYEFELGKAADILTRDMLRIMPGETVVITADTESNESVVNTTAQSAYSLGAKPMVIWLATPDGVGKAADPKLPVEALGAVLTKADVWIEYNNKWLLYSTPFEVAVENNKKMRYINLVGMNPSMLVRTIGRVDIKLLSQLLQRIAEMNRKAKTIHVTTLSGTDIKFETDPDHVVSCDAGEAYEPGGIYMLPGQINVVPKFGSINGVIAFDGSLVPPCDLLDEPVKIEIADGIIKDIKGGKQSVEFRKWLESFKDENMFKVAHMAYGLNPGARLTGDIVEDERVWGCTEWGIGYVSPIDAAPGIDAKSHCDGICLNSTVWLDDEILLRNGEIVHPALKEISDKLLSS</sequence>
<dbReference type="EC" id="1.13.11.9" evidence="2"/>
<evidence type="ECO:0000313" key="3">
    <source>
        <dbReference type="Proteomes" id="UP000050326"/>
    </source>
</evidence>
<dbReference type="Proteomes" id="UP000050326">
    <property type="component" value="Unassembled WGS sequence"/>
</dbReference>
<dbReference type="EMBL" id="LKET01000068">
    <property type="protein sequence ID" value="KPU42550.1"/>
    <property type="molecule type" value="Genomic_DNA"/>
</dbReference>
<dbReference type="GO" id="GO:0047075">
    <property type="term" value="F:2,5-dihydroxypyridine 5,6-dioxygenase activity"/>
    <property type="evidence" value="ECO:0007669"/>
    <property type="project" value="UniProtKB-EC"/>
</dbReference>
<protein>
    <submittedName>
        <fullName evidence="2">2,5-dihydroxypyridine 5,6-dioxygenase</fullName>
        <ecNumber evidence="2">1.13.11.9</ecNumber>
    </submittedName>
</protein>
<proteinExistence type="predicted"/>
<evidence type="ECO:0000313" key="2">
    <source>
        <dbReference type="EMBL" id="KPU42550.1"/>
    </source>
</evidence>
<keyword evidence="2" id="KW-0560">Oxidoreductase</keyword>
<keyword evidence="2" id="KW-0223">Dioxygenase</keyword>
<name>A0A0P8W4U3_9CLOT</name>
<dbReference type="PANTHER" id="PTHR34448:SF1">
    <property type="entry name" value="BLL6088 PROTEIN"/>
    <property type="match status" value="1"/>
</dbReference>
<dbReference type="RefSeq" id="WP_054877248.1">
    <property type="nucleotide sequence ID" value="NZ_LKET01000068.1"/>
</dbReference>
<keyword evidence="1" id="KW-0479">Metal-binding</keyword>
<organism evidence="2 3">
    <name type="scientific">Oxobacter pfennigii</name>
    <dbReference type="NCBI Taxonomy" id="36849"/>
    <lineage>
        <taxon>Bacteria</taxon>
        <taxon>Bacillati</taxon>
        <taxon>Bacillota</taxon>
        <taxon>Clostridia</taxon>
        <taxon>Eubacteriales</taxon>
        <taxon>Clostridiaceae</taxon>
        <taxon>Oxobacter</taxon>
    </lineage>
</organism>
<dbReference type="AlphaFoldDB" id="A0A0P8W4U3"/>
<dbReference type="PANTHER" id="PTHR34448">
    <property type="entry name" value="AMINOPEPTIDASE"/>
    <property type="match status" value="1"/>
</dbReference>
<keyword evidence="3" id="KW-1185">Reference proteome</keyword>
<dbReference type="InterPro" id="IPR058739">
    <property type="entry name" value="NicX"/>
</dbReference>
<dbReference type="GO" id="GO:0046872">
    <property type="term" value="F:metal ion binding"/>
    <property type="evidence" value="ECO:0007669"/>
    <property type="project" value="UniProtKB-KW"/>
</dbReference>
<gene>
    <name evidence="2" type="primary">nicX</name>
    <name evidence="2" type="ORF">OXPF_43350</name>
</gene>
<dbReference type="SUPFAM" id="SSF144052">
    <property type="entry name" value="Thermophilic metalloprotease-like"/>
    <property type="match status" value="1"/>
</dbReference>